<keyword evidence="2" id="KW-1185">Reference proteome</keyword>
<proteinExistence type="predicted"/>
<dbReference type="EMBL" id="QBLH01001969">
    <property type="protein sequence ID" value="TGZ50466.1"/>
    <property type="molecule type" value="Genomic_DNA"/>
</dbReference>
<organism evidence="1 2">
    <name type="scientific">Temnothorax longispinosus</name>
    <dbReference type="NCBI Taxonomy" id="300112"/>
    <lineage>
        <taxon>Eukaryota</taxon>
        <taxon>Metazoa</taxon>
        <taxon>Ecdysozoa</taxon>
        <taxon>Arthropoda</taxon>
        <taxon>Hexapoda</taxon>
        <taxon>Insecta</taxon>
        <taxon>Pterygota</taxon>
        <taxon>Neoptera</taxon>
        <taxon>Endopterygota</taxon>
        <taxon>Hymenoptera</taxon>
        <taxon>Apocrita</taxon>
        <taxon>Aculeata</taxon>
        <taxon>Formicoidea</taxon>
        <taxon>Formicidae</taxon>
        <taxon>Myrmicinae</taxon>
        <taxon>Temnothorax</taxon>
    </lineage>
</organism>
<sequence>MTIPTKKAPPPRVGRCQPQKMIMNSKSSVINTELSGHVDETKTCETGKSIHQTNESVMPYPPLPLLSDVIRLLAFSPWSLWTALPYKSNVKNLLDAIFTKRHSIRLTQQ</sequence>
<accession>A0A4S2KMD7</accession>
<protein>
    <submittedName>
        <fullName evidence="1">Uncharacterized protein</fullName>
    </submittedName>
</protein>
<name>A0A4S2KMD7_9HYME</name>
<dbReference type="Proteomes" id="UP000310200">
    <property type="component" value="Unassembled WGS sequence"/>
</dbReference>
<reference evidence="1 2" key="1">
    <citation type="journal article" date="2019" name="Philos. Trans. R. Soc. Lond., B, Biol. Sci.">
        <title>Ant behaviour and brain gene expression of defending hosts depend on the ecological success of the intruding social parasite.</title>
        <authorList>
            <person name="Kaur R."/>
            <person name="Stoldt M."/>
            <person name="Jongepier E."/>
            <person name="Feldmeyer B."/>
            <person name="Menzel F."/>
            <person name="Bornberg-Bauer E."/>
            <person name="Foitzik S."/>
        </authorList>
    </citation>
    <scope>NUCLEOTIDE SEQUENCE [LARGE SCALE GENOMIC DNA]</scope>
    <source>
        <tissue evidence="1">Whole body</tissue>
    </source>
</reference>
<evidence type="ECO:0000313" key="1">
    <source>
        <dbReference type="EMBL" id="TGZ50466.1"/>
    </source>
</evidence>
<dbReference type="AlphaFoldDB" id="A0A4S2KMD7"/>
<gene>
    <name evidence="1" type="ORF">DBV15_04226</name>
</gene>
<comment type="caution">
    <text evidence="1">The sequence shown here is derived from an EMBL/GenBank/DDBJ whole genome shotgun (WGS) entry which is preliminary data.</text>
</comment>
<evidence type="ECO:0000313" key="2">
    <source>
        <dbReference type="Proteomes" id="UP000310200"/>
    </source>
</evidence>